<dbReference type="Pfam" id="PF01022">
    <property type="entry name" value="HTH_5"/>
    <property type="match status" value="1"/>
</dbReference>
<dbReference type="KEGG" id="lhb:D1010_00075"/>
<keyword evidence="1" id="KW-0805">Transcription regulation</keyword>
<name>A0A5P8M0B1_9LACO</name>
<evidence type="ECO:0000313" key="5">
    <source>
        <dbReference type="EMBL" id="QFR21962.1"/>
    </source>
</evidence>
<reference evidence="5 6" key="1">
    <citation type="submission" date="2019-10" db="EMBL/GenBank/DDBJ databases">
        <title>The completed genome of Lactobacillus harbinensis M1.</title>
        <authorList>
            <person name="Zheng Y."/>
        </authorList>
    </citation>
    <scope>NUCLEOTIDE SEQUENCE [LARGE SCALE GENOMIC DNA]</scope>
    <source>
        <strain evidence="5 6">M1</strain>
    </source>
</reference>
<evidence type="ECO:0000256" key="3">
    <source>
        <dbReference type="ARBA" id="ARBA00023163"/>
    </source>
</evidence>
<dbReference type="GO" id="GO:0003677">
    <property type="term" value="F:DNA binding"/>
    <property type="evidence" value="ECO:0007669"/>
    <property type="project" value="UniProtKB-KW"/>
</dbReference>
<dbReference type="GO" id="GO:0003700">
    <property type="term" value="F:DNA-binding transcription factor activity"/>
    <property type="evidence" value="ECO:0007669"/>
    <property type="project" value="InterPro"/>
</dbReference>
<accession>A0A5P8M0B1</accession>
<keyword evidence="2" id="KW-0238">DNA-binding</keyword>
<feature type="domain" description="HTH arsR-type" evidence="4">
    <location>
        <begin position="224"/>
        <end position="319"/>
    </location>
</feature>
<evidence type="ECO:0000259" key="4">
    <source>
        <dbReference type="PROSITE" id="PS50987"/>
    </source>
</evidence>
<keyword evidence="3" id="KW-0804">Transcription</keyword>
<evidence type="ECO:0000256" key="2">
    <source>
        <dbReference type="ARBA" id="ARBA00023125"/>
    </source>
</evidence>
<dbReference type="NCBIfam" id="NF033788">
    <property type="entry name" value="HTH_metalloreg"/>
    <property type="match status" value="1"/>
</dbReference>
<dbReference type="SUPFAM" id="SSF46785">
    <property type="entry name" value="Winged helix' DNA-binding domain"/>
    <property type="match status" value="1"/>
</dbReference>
<dbReference type="CDD" id="cd00090">
    <property type="entry name" value="HTH_ARSR"/>
    <property type="match status" value="1"/>
</dbReference>
<dbReference type="PROSITE" id="PS50987">
    <property type="entry name" value="HTH_ARSR_2"/>
    <property type="match status" value="1"/>
</dbReference>
<protein>
    <submittedName>
        <fullName evidence="5">Metalloregulator ArsR/SmtB family transcription factor</fullName>
    </submittedName>
</protein>
<dbReference type="Proteomes" id="UP000326779">
    <property type="component" value="Chromosome"/>
</dbReference>
<dbReference type="InterPro" id="IPR011991">
    <property type="entry name" value="ArsR-like_HTH"/>
</dbReference>
<dbReference type="AlphaFoldDB" id="A0A5P8M0B1"/>
<dbReference type="PRINTS" id="PR00778">
    <property type="entry name" value="HTHARSR"/>
</dbReference>
<proteinExistence type="predicted"/>
<dbReference type="PANTHER" id="PTHR33154:SF33">
    <property type="entry name" value="TRANSCRIPTIONAL REPRESSOR SDPR"/>
    <property type="match status" value="1"/>
</dbReference>
<organism evidence="5 6">
    <name type="scientific">Schleiferilactobacillus harbinensis</name>
    <dbReference type="NCBI Taxonomy" id="304207"/>
    <lineage>
        <taxon>Bacteria</taxon>
        <taxon>Bacillati</taxon>
        <taxon>Bacillota</taxon>
        <taxon>Bacilli</taxon>
        <taxon>Lactobacillales</taxon>
        <taxon>Lactobacillaceae</taxon>
        <taxon>Schleiferilactobacillus</taxon>
    </lineage>
</organism>
<dbReference type="RefSeq" id="WP_152259966.1">
    <property type="nucleotide sequence ID" value="NZ_CP045143.1"/>
</dbReference>
<dbReference type="SMART" id="SM00418">
    <property type="entry name" value="HTH_ARSR"/>
    <property type="match status" value="1"/>
</dbReference>
<dbReference type="InterPro" id="IPR051081">
    <property type="entry name" value="HTH_MetalResp_TranReg"/>
</dbReference>
<dbReference type="InterPro" id="IPR001845">
    <property type="entry name" value="HTH_ArsR_DNA-bd_dom"/>
</dbReference>
<sequence length="319" mass="35769">MADAQFVYSHDLELAMLAQMALSSRFTLPAQIEAKIADIKLTGPTQEIVAALDQFQLVPLLEVIGAGDVAHFRLAKFAETAAKMPPHVLINLFFGDQLARPAKTWPVLAEQLATLGYAVPALVGQYLFDHQRALLADLQTFLNTVASRFTPADFEAADAAAKELQTQLTPRLQQEAPLTLAEDLMGKQFRNRGPYQRYFFVPTFWGPTIRLFGQQQTLFIHVPITQLTTAQIVAMWKAMADDTRYAIIRLMDANGPLRAVDLIDHIGFSAPTISHHLDILRHAGLIHIEPVGRAKYYSLNRNRFRQLELVLQRLSESKQ</sequence>
<dbReference type="InterPro" id="IPR036388">
    <property type="entry name" value="WH-like_DNA-bd_sf"/>
</dbReference>
<dbReference type="Gene3D" id="1.10.10.10">
    <property type="entry name" value="Winged helix-like DNA-binding domain superfamily/Winged helix DNA-binding domain"/>
    <property type="match status" value="1"/>
</dbReference>
<evidence type="ECO:0000256" key="1">
    <source>
        <dbReference type="ARBA" id="ARBA00023015"/>
    </source>
</evidence>
<dbReference type="EMBL" id="CP045143">
    <property type="protein sequence ID" value="QFR21962.1"/>
    <property type="molecule type" value="Genomic_DNA"/>
</dbReference>
<evidence type="ECO:0000313" key="6">
    <source>
        <dbReference type="Proteomes" id="UP000326779"/>
    </source>
</evidence>
<dbReference type="InterPro" id="IPR036390">
    <property type="entry name" value="WH_DNA-bd_sf"/>
</dbReference>
<dbReference type="PANTHER" id="PTHR33154">
    <property type="entry name" value="TRANSCRIPTIONAL REGULATOR, ARSR FAMILY"/>
    <property type="match status" value="1"/>
</dbReference>
<gene>
    <name evidence="5" type="ORF">D1010_00075</name>
</gene>